<evidence type="ECO:0000256" key="3">
    <source>
        <dbReference type="ARBA" id="ARBA00022989"/>
    </source>
</evidence>
<evidence type="ECO:0000313" key="8">
    <source>
        <dbReference type="Proteomes" id="UP001595840"/>
    </source>
</evidence>
<dbReference type="Pfam" id="PF06305">
    <property type="entry name" value="LapA_dom"/>
    <property type="match status" value="1"/>
</dbReference>
<evidence type="ECO:0000259" key="6">
    <source>
        <dbReference type="Pfam" id="PF06305"/>
    </source>
</evidence>
<keyword evidence="4 5" id="KW-0472">Membrane</keyword>
<dbReference type="RefSeq" id="WP_290263601.1">
    <property type="nucleotide sequence ID" value="NZ_JAUFQG010000006.1"/>
</dbReference>
<keyword evidence="3 5" id="KW-1133">Transmembrane helix</keyword>
<evidence type="ECO:0000313" key="7">
    <source>
        <dbReference type="EMBL" id="MFC4363180.1"/>
    </source>
</evidence>
<comment type="caution">
    <text evidence="7">The sequence shown here is derived from an EMBL/GenBank/DDBJ whole genome shotgun (WGS) entry which is preliminary data.</text>
</comment>
<gene>
    <name evidence="7" type="ORF">ACFOX3_12760</name>
</gene>
<sequence>MNAFKRLITLFLLILAIIIGAWFGWDNQANQELHFFGIWSPEFPIGVLLLSTLMIGICIGLLVAQFGLYKVRIQNKLLRKQAKQRELSIRSGVN</sequence>
<evidence type="ECO:0000256" key="5">
    <source>
        <dbReference type="SAM" id="Phobius"/>
    </source>
</evidence>
<feature type="domain" description="Lipopolysaccharide assembly protein A" evidence="6">
    <location>
        <begin position="31"/>
        <end position="86"/>
    </location>
</feature>
<keyword evidence="1" id="KW-1003">Cell membrane</keyword>
<evidence type="ECO:0000256" key="2">
    <source>
        <dbReference type="ARBA" id="ARBA00022692"/>
    </source>
</evidence>
<accession>A0ABV8V7J5</accession>
<evidence type="ECO:0000256" key="1">
    <source>
        <dbReference type="ARBA" id="ARBA00022475"/>
    </source>
</evidence>
<keyword evidence="2 5" id="KW-0812">Transmembrane</keyword>
<protein>
    <submittedName>
        <fullName evidence="7">LapA family protein</fullName>
    </submittedName>
</protein>
<feature type="transmembrane region" description="Helical" evidence="5">
    <location>
        <begin position="7"/>
        <end position="25"/>
    </location>
</feature>
<reference evidence="8" key="1">
    <citation type="journal article" date="2019" name="Int. J. Syst. Evol. Microbiol.">
        <title>The Global Catalogue of Microorganisms (GCM) 10K type strain sequencing project: providing services to taxonomists for standard genome sequencing and annotation.</title>
        <authorList>
            <consortium name="The Broad Institute Genomics Platform"/>
            <consortium name="The Broad Institute Genome Sequencing Center for Infectious Disease"/>
            <person name="Wu L."/>
            <person name="Ma J."/>
        </authorList>
    </citation>
    <scope>NUCLEOTIDE SEQUENCE [LARGE SCALE GENOMIC DNA]</scope>
    <source>
        <strain evidence="8">CECT 8570</strain>
    </source>
</reference>
<dbReference type="InterPro" id="IPR010445">
    <property type="entry name" value="LapA_dom"/>
</dbReference>
<name>A0ABV8V7J5_9GAMM</name>
<dbReference type="Proteomes" id="UP001595840">
    <property type="component" value="Unassembled WGS sequence"/>
</dbReference>
<evidence type="ECO:0000256" key="4">
    <source>
        <dbReference type="ARBA" id="ARBA00023136"/>
    </source>
</evidence>
<keyword evidence="8" id="KW-1185">Reference proteome</keyword>
<feature type="transmembrane region" description="Helical" evidence="5">
    <location>
        <begin position="45"/>
        <end position="69"/>
    </location>
</feature>
<dbReference type="EMBL" id="JBHSCX010000017">
    <property type="protein sequence ID" value="MFC4363180.1"/>
    <property type="molecule type" value="Genomic_DNA"/>
</dbReference>
<organism evidence="7 8">
    <name type="scientific">Simiduia curdlanivorans</name>
    <dbReference type="NCBI Taxonomy" id="1492769"/>
    <lineage>
        <taxon>Bacteria</taxon>
        <taxon>Pseudomonadati</taxon>
        <taxon>Pseudomonadota</taxon>
        <taxon>Gammaproteobacteria</taxon>
        <taxon>Cellvibrionales</taxon>
        <taxon>Cellvibrionaceae</taxon>
        <taxon>Simiduia</taxon>
    </lineage>
</organism>
<proteinExistence type="predicted"/>